<feature type="transmembrane region" description="Helical" evidence="1">
    <location>
        <begin position="317"/>
        <end position="335"/>
    </location>
</feature>
<keyword evidence="1" id="KW-1133">Transmembrane helix</keyword>
<keyword evidence="1" id="KW-0812">Transmembrane</keyword>
<evidence type="ECO:0000313" key="2">
    <source>
        <dbReference type="EMBL" id="KAH0882469.1"/>
    </source>
</evidence>
<keyword evidence="1" id="KW-0472">Membrane</keyword>
<evidence type="ECO:0000256" key="1">
    <source>
        <dbReference type="SAM" id="Phobius"/>
    </source>
</evidence>
<dbReference type="EMBL" id="JAGKQM010000014">
    <property type="protein sequence ID" value="KAH0882469.1"/>
    <property type="molecule type" value="Genomic_DNA"/>
</dbReference>
<gene>
    <name evidence="2" type="ORF">HID58_058565</name>
</gene>
<organism evidence="2 3">
    <name type="scientific">Brassica napus</name>
    <name type="common">Rape</name>
    <dbReference type="NCBI Taxonomy" id="3708"/>
    <lineage>
        <taxon>Eukaryota</taxon>
        <taxon>Viridiplantae</taxon>
        <taxon>Streptophyta</taxon>
        <taxon>Embryophyta</taxon>
        <taxon>Tracheophyta</taxon>
        <taxon>Spermatophyta</taxon>
        <taxon>Magnoliopsida</taxon>
        <taxon>eudicotyledons</taxon>
        <taxon>Gunneridae</taxon>
        <taxon>Pentapetalae</taxon>
        <taxon>rosids</taxon>
        <taxon>malvids</taxon>
        <taxon>Brassicales</taxon>
        <taxon>Brassicaceae</taxon>
        <taxon>Brassiceae</taxon>
        <taxon>Brassica</taxon>
    </lineage>
</organism>
<sequence>MDLQAMILDLEKKKKQETVLATETFAPAHEEAPVQTNASVEKLHEKNMEELRKDHVTITPKSDMSLKVISELEKPYHKEICVFACCLASVSLCAFSVTTHLARRLIVISSARICVAVSPLRAWVRAGSVQSVSKLTGSVRLFITMATPSLIRAKSLPLPSDLSLISPNLVSHRRASPTGIFQRRDRPITTATTMPCALRLCFSPVLILKPGSPSVTPSQPPEDSKYSVLSPFSTRLTGLTTTAPSDDASCSDGALGAIICQRKTLILVGLMGLGLATRMCITKITESMLSTGSPSRPLPLVYRPSPNPKRSLMEIELFMFFGLFNALTNPFAWVYQRRLQLWQFVSGIQVKIIQGFLHIELASPTNISILCFCVLFVVHLTVEINSGFIVLPSSIVLVVST</sequence>
<dbReference type="Proteomes" id="UP000824890">
    <property type="component" value="Unassembled WGS sequence"/>
</dbReference>
<keyword evidence="3" id="KW-1185">Reference proteome</keyword>
<comment type="caution">
    <text evidence="2">The sequence shown here is derived from an EMBL/GenBank/DDBJ whole genome shotgun (WGS) entry which is preliminary data.</text>
</comment>
<accession>A0ABQ7ZQG5</accession>
<evidence type="ECO:0000313" key="3">
    <source>
        <dbReference type="Proteomes" id="UP000824890"/>
    </source>
</evidence>
<proteinExistence type="predicted"/>
<name>A0ABQ7ZQG5_BRANA</name>
<protein>
    <submittedName>
        <fullName evidence="2">Uncharacterized protein</fullName>
    </submittedName>
</protein>
<feature type="transmembrane region" description="Helical" evidence="1">
    <location>
        <begin position="356"/>
        <end position="378"/>
    </location>
</feature>
<reference evidence="2 3" key="1">
    <citation type="submission" date="2021-05" db="EMBL/GenBank/DDBJ databases">
        <title>Genome Assembly of Synthetic Allotetraploid Brassica napus Reveals Homoeologous Exchanges between Subgenomes.</title>
        <authorList>
            <person name="Davis J.T."/>
        </authorList>
    </citation>
    <scope>NUCLEOTIDE SEQUENCE [LARGE SCALE GENOMIC DNA]</scope>
    <source>
        <strain evidence="3">cv. Da-Ae</strain>
        <tissue evidence="2">Seedling</tissue>
    </source>
</reference>